<proteinExistence type="predicted"/>
<feature type="signal peptide" evidence="1">
    <location>
        <begin position="1"/>
        <end position="22"/>
    </location>
</feature>
<accession>A0A0E9VXT3</accession>
<organism evidence="2">
    <name type="scientific">Anguilla anguilla</name>
    <name type="common">European freshwater eel</name>
    <name type="synonym">Muraena anguilla</name>
    <dbReference type="NCBI Taxonomy" id="7936"/>
    <lineage>
        <taxon>Eukaryota</taxon>
        <taxon>Metazoa</taxon>
        <taxon>Chordata</taxon>
        <taxon>Craniata</taxon>
        <taxon>Vertebrata</taxon>
        <taxon>Euteleostomi</taxon>
        <taxon>Actinopterygii</taxon>
        <taxon>Neopterygii</taxon>
        <taxon>Teleostei</taxon>
        <taxon>Anguilliformes</taxon>
        <taxon>Anguillidae</taxon>
        <taxon>Anguilla</taxon>
    </lineage>
</organism>
<sequence length="48" mass="4840">MSPLSHSILPSIAQSLLAWCLALVPGSPTGPPKIASNTSALVGPKCKV</sequence>
<dbReference type="AlphaFoldDB" id="A0A0E9VXT3"/>
<keyword evidence="1" id="KW-0732">Signal</keyword>
<feature type="chain" id="PRO_5002434538" evidence="1">
    <location>
        <begin position="23"/>
        <end position="48"/>
    </location>
</feature>
<reference evidence="2" key="2">
    <citation type="journal article" date="2015" name="Fish Shellfish Immunol.">
        <title>Early steps in the European eel (Anguilla anguilla)-Vibrio vulnificus interaction in the gills: Role of the RtxA13 toxin.</title>
        <authorList>
            <person name="Callol A."/>
            <person name="Pajuelo D."/>
            <person name="Ebbesson L."/>
            <person name="Teles M."/>
            <person name="MacKenzie S."/>
            <person name="Amaro C."/>
        </authorList>
    </citation>
    <scope>NUCLEOTIDE SEQUENCE</scope>
</reference>
<evidence type="ECO:0000256" key="1">
    <source>
        <dbReference type="SAM" id="SignalP"/>
    </source>
</evidence>
<reference evidence="2" key="1">
    <citation type="submission" date="2014-11" db="EMBL/GenBank/DDBJ databases">
        <authorList>
            <person name="Amaro Gonzalez C."/>
        </authorList>
    </citation>
    <scope>NUCLEOTIDE SEQUENCE</scope>
</reference>
<protein>
    <submittedName>
        <fullName evidence="2">Uncharacterized protein</fullName>
    </submittedName>
</protein>
<dbReference type="EMBL" id="GBXM01026509">
    <property type="protein sequence ID" value="JAH82068.1"/>
    <property type="molecule type" value="Transcribed_RNA"/>
</dbReference>
<name>A0A0E9VXT3_ANGAN</name>
<evidence type="ECO:0000313" key="2">
    <source>
        <dbReference type="EMBL" id="JAH82068.1"/>
    </source>
</evidence>